<protein>
    <submittedName>
        <fullName evidence="2">Uncharacterized protein</fullName>
    </submittedName>
</protein>
<feature type="compositionally biased region" description="Pro residues" evidence="1">
    <location>
        <begin position="177"/>
        <end position="192"/>
    </location>
</feature>
<dbReference type="Proteomes" id="UP000619788">
    <property type="component" value="Unassembled WGS sequence"/>
</dbReference>
<evidence type="ECO:0000256" key="1">
    <source>
        <dbReference type="SAM" id="MobiDB-lite"/>
    </source>
</evidence>
<comment type="caution">
    <text evidence="2">The sequence shown here is derived from an EMBL/GenBank/DDBJ whole genome shotgun (WGS) entry which is preliminary data.</text>
</comment>
<dbReference type="EMBL" id="BOOJ01000009">
    <property type="protein sequence ID" value="GIH90193.1"/>
    <property type="molecule type" value="Genomic_DNA"/>
</dbReference>
<evidence type="ECO:0000313" key="2">
    <source>
        <dbReference type="EMBL" id="GIH90193.1"/>
    </source>
</evidence>
<accession>A0A8J3SIA9</accession>
<feature type="compositionally biased region" description="Pro residues" evidence="1">
    <location>
        <begin position="57"/>
        <end position="67"/>
    </location>
</feature>
<feature type="compositionally biased region" description="Basic and acidic residues" evidence="1">
    <location>
        <begin position="213"/>
        <end position="222"/>
    </location>
</feature>
<reference evidence="2 3" key="1">
    <citation type="submission" date="2021-01" db="EMBL/GenBank/DDBJ databases">
        <title>Whole genome shotgun sequence of Planobispora siamensis NBRC 107568.</title>
        <authorList>
            <person name="Komaki H."/>
            <person name="Tamura T."/>
        </authorList>
    </citation>
    <scope>NUCLEOTIDE SEQUENCE [LARGE SCALE GENOMIC DNA]</scope>
    <source>
        <strain evidence="2 3">NBRC 107568</strain>
    </source>
</reference>
<gene>
    <name evidence="2" type="ORF">Psi01_08230</name>
</gene>
<feature type="region of interest" description="Disordered" evidence="1">
    <location>
        <begin position="1"/>
        <end position="76"/>
    </location>
</feature>
<organism evidence="2 3">
    <name type="scientific">Planobispora siamensis</name>
    <dbReference type="NCBI Taxonomy" id="936338"/>
    <lineage>
        <taxon>Bacteria</taxon>
        <taxon>Bacillati</taxon>
        <taxon>Actinomycetota</taxon>
        <taxon>Actinomycetes</taxon>
        <taxon>Streptosporangiales</taxon>
        <taxon>Streptosporangiaceae</taxon>
        <taxon>Planobispora</taxon>
    </lineage>
</organism>
<feature type="compositionally biased region" description="Basic and acidic residues" evidence="1">
    <location>
        <begin position="103"/>
        <end position="114"/>
    </location>
</feature>
<keyword evidence="3" id="KW-1185">Reference proteome</keyword>
<evidence type="ECO:0000313" key="3">
    <source>
        <dbReference type="Proteomes" id="UP000619788"/>
    </source>
</evidence>
<dbReference type="AlphaFoldDB" id="A0A8J3SIA9"/>
<name>A0A8J3SIA9_9ACTN</name>
<sequence>MWNPPERSGPPVPSHGPFDRFALHSADGPGSLERFAVNPAEETGPFDRFTRRSVEDPGPPDSLPTPGEPAVSGALPTVETSALDTEDEYLPIFASVESGWFRTIDRTKTDKQESSADGTSDEASSPPVEEWSSPADSGWQAAQAASEPVYGAVTSSGLPRRTPKANLVPGSVTPANPAEPPSPNPPPPPPVTPVSAERVRSRMASFQQGVRKARNELPNRES</sequence>
<proteinExistence type="predicted"/>
<feature type="region of interest" description="Disordered" evidence="1">
    <location>
        <begin position="100"/>
        <end position="222"/>
    </location>
</feature>